<evidence type="ECO:0000313" key="1">
    <source>
        <dbReference type="EMBL" id="KAA6446973.1"/>
    </source>
</evidence>
<dbReference type="Proteomes" id="UP000324326">
    <property type="component" value="Unassembled WGS sequence"/>
</dbReference>
<evidence type="ECO:0000313" key="2">
    <source>
        <dbReference type="Proteomes" id="UP000324326"/>
    </source>
</evidence>
<name>A0A5M8RIT3_9BACI</name>
<protein>
    <submittedName>
        <fullName evidence="1">Uncharacterized protein</fullName>
    </submittedName>
</protein>
<accession>A0A5M8RIT3</accession>
<dbReference type="EMBL" id="QSND01000007">
    <property type="protein sequence ID" value="KAA6446973.1"/>
    <property type="molecule type" value="Genomic_DNA"/>
</dbReference>
<reference evidence="1 2" key="1">
    <citation type="submission" date="2018-08" db="EMBL/GenBank/DDBJ databases">
        <title>Bacillus phenotypic plasticity.</title>
        <authorList>
            <person name="Hurtado E."/>
        </authorList>
    </citation>
    <scope>NUCLEOTIDE SEQUENCE [LARGE SCALE GENOMIC DNA]</scope>
    <source>
        <strain evidence="1 2">427</strain>
    </source>
</reference>
<dbReference type="RefSeq" id="WP_150150042.1">
    <property type="nucleotide sequence ID" value="NZ_QSND01000007.1"/>
</dbReference>
<organism evidence="1 2">
    <name type="scientific">Bacillus swezeyi</name>
    <dbReference type="NCBI Taxonomy" id="1925020"/>
    <lineage>
        <taxon>Bacteria</taxon>
        <taxon>Bacillati</taxon>
        <taxon>Bacillota</taxon>
        <taxon>Bacilli</taxon>
        <taxon>Bacillales</taxon>
        <taxon>Bacillaceae</taxon>
        <taxon>Bacillus</taxon>
    </lineage>
</organism>
<sequence length="109" mass="12554">MSPLPKEIFQKWIHSFEEDTQNITVYRPIGYELAPARGRSGLEFKQNGTIVNINPGPSEGSQKVEGEWKTKEKDDEIFISFPTRQDPTQIIEVLECNDEVLKVRKHNPN</sequence>
<dbReference type="AlphaFoldDB" id="A0A5M8RIT3"/>
<comment type="caution">
    <text evidence="1">The sequence shown here is derived from an EMBL/GenBank/DDBJ whole genome shotgun (WGS) entry which is preliminary data.</text>
</comment>
<proteinExistence type="predicted"/>
<gene>
    <name evidence="1" type="ORF">DX927_23290</name>
</gene>